<dbReference type="CDD" id="cd03789">
    <property type="entry name" value="GT9_LPS_heptosyltransferase"/>
    <property type="match status" value="1"/>
</dbReference>
<sequence>MRILIIRLSAIGDIFHAFTVARDLREKFPKATIDWLVDEKFENIVKLCTDIDNVISIPFKKWKKKPLSLIQNLLEFKRNLKQKGNRYDFILEAHGLLKPALFAKFLFKGEIYGLDSKSANDGFFASVFYDKKFKVSRDNVAIVRFRELASKAFNTNIKKPYQISISSEVKDIDIKDYILLLHGTSKDSKKLSQENWQAITRYILKNTNKNILVTYTNEEEKQLCDSLKVFLNDSRFVVLDTLEFKDFISVVEKADLVLGVDTGFVHLANLFNKRVIGVYKDSNPNYGGLLESKIAKNLDYRCKAVNIEEINENVAELIKVSD</sequence>
<dbReference type="InterPro" id="IPR011908">
    <property type="entry name" value="LipoPS_heptosylTferase-I"/>
</dbReference>
<reference evidence="15" key="1">
    <citation type="journal article" date="2019" name="Int. J. Syst. Evol. Microbiol.">
        <title>The Global Catalogue of Microorganisms (GCM) 10K type strain sequencing project: providing services to taxonomists for standard genome sequencing and annotation.</title>
        <authorList>
            <consortium name="The Broad Institute Genomics Platform"/>
            <consortium name="The Broad Institute Genome Sequencing Center for Infectious Disease"/>
            <person name="Wu L."/>
            <person name="Ma J."/>
        </authorList>
    </citation>
    <scope>NUCLEOTIDE SEQUENCE [LARGE SCALE GENOMIC DNA]</scope>
    <source>
        <strain evidence="15">CGMCC 1.13718</strain>
    </source>
</reference>
<dbReference type="RefSeq" id="WP_119329765.1">
    <property type="nucleotide sequence ID" value="NZ_JBHSJH010000002.1"/>
</dbReference>
<keyword evidence="5" id="KW-0328">Glycosyltransferase</keyword>
<organism evidence="14 15">
    <name type="scientific">Pseudofrancisella aestuarii</name>
    <dbReference type="NCBI Taxonomy" id="2670347"/>
    <lineage>
        <taxon>Bacteria</taxon>
        <taxon>Pseudomonadati</taxon>
        <taxon>Pseudomonadota</taxon>
        <taxon>Gammaproteobacteria</taxon>
        <taxon>Thiotrichales</taxon>
        <taxon>Francisellaceae</taxon>
        <taxon>Pseudofrancisella</taxon>
    </lineage>
</organism>
<dbReference type="Proteomes" id="UP001595926">
    <property type="component" value="Unassembled WGS sequence"/>
</dbReference>
<evidence type="ECO:0000256" key="3">
    <source>
        <dbReference type="ARBA" id="ARBA00022475"/>
    </source>
</evidence>
<evidence type="ECO:0000256" key="9">
    <source>
        <dbReference type="ARBA" id="ARBA00043995"/>
    </source>
</evidence>
<keyword evidence="8" id="KW-0472">Membrane</keyword>
<evidence type="ECO:0000313" key="14">
    <source>
        <dbReference type="EMBL" id="MFC4892362.1"/>
    </source>
</evidence>
<keyword evidence="7" id="KW-0448">Lipopolysaccharide biosynthesis</keyword>
<evidence type="ECO:0000256" key="4">
    <source>
        <dbReference type="ARBA" id="ARBA00022519"/>
    </source>
</evidence>
<evidence type="ECO:0000313" key="15">
    <source>
        <dbReference type="Proteomes" id="UP001595926"/>
    </source>
</evidence>
<evidence type="ECO:0000256" key="6">
    <source>
        <dbReference type="ARBA" id="ARBA00022679"/>
    </source>
</evidence>
<dbReference type="Pfam" id="PF01075">
    <property type="entry name" value="Glyco_transf_9"/>
    <property type="match status" value="1"/>
</dbReference>
<accession>A0ABV9TBA3</accession>
<comment type="caution">
    <text evidence="14">The sequence shown here is derived from an EMBL/GenBank/DDBJ whole genome shotgun (WGS) entry which is preliminary data.</text>
</comment>
<keyword evidence="6" id="KW-0808">Transferase</keyword>
<dbReference type="SUPFAM" id="SSF53756">
    <property type="entry name" value="UDP-Glycosyltransferase/glycogen phosphorylase"/>
    <property type="match status" value="1"/>
</dbReference>
<evidence type="ECO:0000256" key="13">
    <source>
        <dbReference type="ARBA" id="ARBA00049201"/>
    </source>
</evidence>
<dbReference type="PANTHER" id="PTHR30160:SF19">
    <property type="entry name" value="LIPOPOLYSACCHARIDE HEPTOSYLTRANSFERASE 1"/>
    <property type="match status" value="1"/>
</dbReference>
<protein>
    <recommendedName>
        <fullName evidence="11">Lipopolysaccharide heptosyltransferase 1</fullName>
        <ecNumber evidence="10">2.4.99.23</ecNumber>
    </recommendedName>
    <alternativeName>
        <fullName evidence="12">ADP-heptose:lipopolysaccharide heptosyltransferase I</fullName>
    </alternativeName>
</protein>
<gene>
    <name evidence="14" type="primary">waaC</name>
    <name evidence="14" type="ORF">ACFPDQ_04795</name>
</gene>
<evidence type="ECO:0000256" key="5">
    <source>
        <dbReference type="ARBA" id="ARBA00022676"/>
    </source>
</evidence>
<evidence type="ECO:0000256" key="11">
    <source>
        <dbReference type="ARBA" id="ARBA00044190"/>
    </source>
</evidence>
<dbReference type="InterPro" id="IPR002201">
    <property type="entry name" value="Glyco_trans_9"/>
</dbReference>
<evidence type="ECO:0000256" key="2">
    <source>
        <dbReference type="ARBA" id="ARBA00004713"/>
    </source>
</evidence>
<comment type="pathway">
    <text evidence="2">Bacterial outer membrane biogenesis; LPS core biosynthesis.</text>
</comment>
<evidence type="ECO:0000256" key="1">
    <source>
        <dbReference type="ARBA" id="ARBA00004515"/>
    </source>
</evidence>
<dbReference type="EMBL" id="JBHSJH010000002">
    <property type="protein sequence ID" value="MFC4892362.1"/>
    <property type="molecule type" value="Genomic_DNA"/>
</dbReference>
<keyword evidence="4" id="KW-0997">Cell inner membrane</keyword>
<evidence type="ECO:0000256" key="12">
    <source>
        <dbReference type="ARBA" id="ARBA00044330"/>
    </source>
</evidence>
<proteinExistence type="inferred from homology"/>
<keyword evidence="15" id="KW-1185">Reference proteome</keyword>
<dbReference type="InterPro" id="IPR051199">
    <property type="entry name" value="LPS_LOS_Heptosyltrfase"/>
</dbReference>
<dbReference type="PANTHER" id="PTHR30160">
    <property type="entry name" value="TETRAACYLDISACCHARIDE 4'-KINASE-RELATED"/>
    <property type="match status" value="1"/>
</dbReference>
<dbReference type="EC" id="2.4.99.23" evidence="10"/>
<evidence type="ECO:0000256" key="10">
    <source>
        <dbReference type="ARBA" id="ARBA00044041"/>
    </source>
</evidence>
<evidence type="ECO:0000256" key="8">
    <source>
        <dbReference type="ARBA" id="ARBA00023136"/>
    </source>
</evidence>
<name>A0ABV9TBA3_9GAMM</name>
<evidence type="ECO:0000256" key="7">
    <source>
        <dbReference type="ARBA" id="ARBA00022985"/>
    </source>
</evidence>
<comment type="subcellular location">
    <subcellularLocation>
        <location evidence="1">Cell inner membrane</location>
        <topology evidence="1">Peripheral membrane protein</topology>
        <orientation evidence="1">Cytoplasmic side</orientation>
    </subcellularLocation>
</comment>
<dbReference type="NCBIfam" id="TIGR02193">
    <property type="entry name" value="heptsyl_trn_I"/>
    <property type="match status" value="1"/>
</dbReference>
<keyword evidence="3" id="KW-1003">Cell membrane</keyword>
<dbReference type="Gene3D" id="3.40.50.2000">
    <property type="entry name" value="Glycogen Phosphorylase B"/>
    <property type="match status" value="2"/>
</dbReference>
<comment type="similarity">
    <text evidence="9">Belongs to the glycosyltransferase 9 family.</text>
</comment>
<comment type="catalytic activity">
    <reaction evidence="13">
        <text>an alpha-Kdo-(2-&gt;4)-alpha-Kdo-(2-&gt;6)-lipid A + ADP-L-glycero-beta-D-manno-heptose = an L-alpha-D-Hep-(1-&gt;5)-[alpha-Kdo-(2-&gt;4)]-alpha-Kdo-(2-&gt;6)-lipid A + ADP + H(+)</text>
        <dbReference type="Rhea" id="RHEA:74067"/>
        <dbReference type="ChEBI" id="CHEBI:15378"/>
        <dbReference type="ChEBI" id="CHEBI:61506"/>
        <dbReference type="ChEBI" id="CHEBI:176431"/>
        <dbReference type="ChEBI" id="CHEBI:193068"/>
        <dbReference type="ChEBI" id="CHEBI:456216"/>
        <dbReference type="EC" id="2.4.99.23"/>
    </reaction>
</comment>